<evidence type="ECO:0000313" key="3">
    <source>
        <dbReference type="Proteomes" id="UP001172630"/>
    </source>
</evidence>
<keyword evidence="1" id="KW-1133">Transmembrane helix</keyword>
<organism evidence="2 3">
    <name type="scientific">Rhizobium calliandrae</name>
    <dbReference type="NCBI Taxonomy" id="1312182"/>
    <lineage>
        <taxon>Bacteria</taxon>
        <taxon>Pseudomonadati</taxon>
        <taxon>Pseudomonadota</taxon>
        <taxon>Alphaproteobacteria</taxon>
        <taxon>Hyphomicrobiales</taxon>
        <taxon>Rhizobiaceae</taxon>
        <taxon>Rhizobium/Agrobacterium group</taxon>
        <taxon>Rhizobium</taxon>
    </lineage>
</organism>
<evidence type="ECO:0000256" key="1">
    <source>
        <dbReference type="SAM" id="Phobius"/>
    </source>
</evidence>
<accession>A0ABT7KAQ9</accession>
<feature type="transmembrane region" description="Helical" evidence="1">
    <location>
        <begin position="7"/>
        <end position="37"/>
    </location>
</feature>
<keyword evidence="3" id="KW-1185">Reference proteome</keyword>
<evidence type="ECO:0008006" key="4">
    <source>
        <dbReference type="Google" id="ProtNLM"/>
    </source>
</evidence>
<protein>
    <recommendedName>
        <fullName evidence="4">DUF4175 domain-containing protein</fullName>
    </recommendedName>
</protein>
<sequence length="77" mass="8100">MDQTTIIAIVVGLAPLAISLACMGWLGIVVALVYYAAMALAFGSLVTTGSPFTALAVFLIATAIWIFILYAGYEARK</sequence>
<gene>
    <name evidence="2" type="ORF">PY650_05155</name>
</gene>
<feature type="transmembrane region" description="Helical" evidence="1">
    <location>
        <begin position="52"/>
        <end position="73"/>
    </location>
</feature>
<dbReference type="RefSeq" id="WP_285877971.1">
    <property type="nucleotide sequence ID" value="NZ_JARFYN010000005.1"/>
</dbReference>
<keyword evidence="1" id="KW-0812">Transmembrane</keyword>
<keyword evidence="1" id="KW-0472">Membrane</keyword>
<proteinExistence type="predicted"/>
<evidence type="ECO:0000313" key="2">
    <source>
        <dbReference type="EMBL" id="MDL2405048.1"/>
    </source>
</evidence>
<dbReference type="EMBL" id="JARFYN010000005">
    <property type="protein sequence ID" value="MDL2405048.1"/>
    <property type="molecule type" value="Genomic_DNA"/>
</dbReference>
<comment type="caution">
    <text evidence="2">The sequence shown here is derived from an EMBL/GenBank/DDBJ whole genome shotgun (WGS) entry which is preliminary data.</text>
</comment>
<reference evidence="2" key="1">
    <citation type="submission" date="2023-06" db="EMBL/GenBank/DDBJ databases">
        <title>Phylogenetic Diversity of Rhizobium strains.</title>
        <authorList>
            <person name="Moura F.T."/>
            <person name="Helene L.C.F."/>
            <person name="Hungria M."/>
        </authorList>
    </citation>
    <scope>NUCLEOTIDE SEQUENCE</scope>
    <source>
        <strain evidence="2">CCGE524</strain>
    </source>
</reference>
<dbReference type="Proteomes" id="UP001172630">
    <property type="component" value="Unassembled WGS sequence"/>
</dbReference>
<name>A0ABT7KAQ9_9HYPH</name>